<evidence type="ECO:0000313" key="1">
    <source>
        <dbReference type="EMBL" id="KAH9291401.1"/>
    </source>
</evidence>
<organism evidence="1 2">
    <name type="scientific">Taxus chinensis</name>
    <name type="common">Chinese yew</name>
    <name type="synonym">Taxus wallichiana var. chinensis</name>
    <dbReference type="NCBI Taxonomy" id="29808"/>
    <lineage>
        <taxon>Eukaryota</taxon>
        <taxon>Viridiplantae</taxon>
        <taxon>Streptophyta</taxon>
        <taxon>Embryophyta</taxon>
        <taxon>Tracheophyta</taxon>
        <taxon>Spermatophyta</taxon>
        <taxon>Pinopsida</taxon>
        <taxon>Pinidae</taxon>
        <taxon>Conifers II</taxon>
        <taxon>Cupressales</taxon>
        <taxon>Taxaceae</taxon>
        <taxon>Taxus</taxon>
    </lineage>
</organism>
<accession>A0AA38F795</accession>
<comment type="caution">
    <text evidence="1">The sequence shown here is derived from an EMBL/GenBank/DDBJ whole genome shotgun (WGS) entry which is preliminary data.</text>
</comment>
<protein>
    <submittedName>
        <fullName evidence="1">Uncharacterized protein</fullName>
    </submittedName>
</protein>
<sequence length="52" mass="5936">MREPLAYTVPENSIDGCSRWRLVLSRLLHHYQWGRCQSSCVGASDGDEKAKK</sequence>
<keyword evidence="2" id="KW-1185">Reference proteome</keyword>
<name>A0AA38F795_TAXCH</name>
<gene>
    <name evidence="1" type="ORF">KI387_043412</name>
</gene>
<dbReference type="Proteomes" id="UP000824469">
    <property type="component" value="Unassembled WGS sequence"/>
</dbReference>
<dbReference type="EMBL" id="JAHRHJ020003641">
    <property type="protein sequence ID" value="KAH9291401.1"/>
    <property type="molecule type" value="Genomic_DNA"/>
</dbReference>
<feature type="non-terminal residue" evidence="1">
    <location>
        <position position="52"/>
    </location>
</feature>
<reference evidence="1 2" key="1">
    <citation type="journal article" date="2021" name="Nat. Plants">
        <title>The Taxus genome provides insights into paclitaxel biosynthesis.</title>
        <authorList>
            <person name="Xiong X."/>
            <person name="Gou J."/>
            <person name="Liao Q."/>
            <person name="Li Y."/>
            <person name="Zhou Q."/>
            <person name="Bi G."/>
            <person name="Li C."/>
            <person name="Du R."/>
            <person name="Wang X."/>
            <person name="Sun T."/>
            <person name="Guo L."/>
            <person name="Liang H."/>
            <person name="Lu P."/>
            <person name="Wu Y."/>
            <person name="Zhang Z."/>
            <person name="Ro D.K."/>
            <person name="Shang Y."/>
            <person name="Huang S."/>
            <person name="Yan J."/>
        </authorList>
    </citation>
    <scope>NUCLEOTIDE SEQUENCE [LARGE SCALE GENOMIC DNA]</scope>
    <source>
        <strain evidence="1">Ta-2019</strain>
    </source>
</reference>
<proteinExistence type="predicted"/>
<dbReference type="AlphaFoldDB" id="A0AA38F795"/>
<evidence type="ECO:0000313" key="2">
    <source>
        <dbReference type="Proteomes" id="UP000824469"/>
    </source>
</evidence>